<evidence type="ECO:0000256" key="3">
    <source>
        <dbReference type="ARBA" id="ARBA00023125"/>
    </source>
</evidence>
<dbReference type="Proteomes" id="UP000730591">
    <property type="component" value="Unassembled WGS sequence"/>
</dbReference>
<dbReference type="PROSITE" id="PS50931">
    <property type="entry name" value="HTH_LYSR"/>
    <property type="match status" value="1"/>
</dbReference>
<evidence type="ECO:0000256" key="4">
    <source>
        <dbReference type="ARBA" id="ARBA00023163"/>
    </source>
</evidence>
<dbReference type="Gene3D" id="1.10.10.10">
    <property type="entry name" value="Winged helix-like DNA-binding domain superfamily/Winged helix DNA-binding domain"/>
    <property type="match status" value="1"/>
</dbReference>
<dbReference type="RefSeq" id="WP_167996648.1">
    <property type="nucleotide sequence ID" value="NZ_JAATEM010000020.1"/>
</dbReference>
<keyword evidence="2" id="KW-0805">Transcription regulation</keyword>
<evidence type="ECO:0000259" key="5">
    <source>
        <dbReference type="PROSITE" id="PS50931"/>
    </source>
</evidence>
<organism evidence="6 7">
    <name type="scientific">Streptomyces composti</name>
    <dbReference type="NCBI Taxonomy" id="2720025"/>
    <lineage>
        <taxon>Bacteria</taxon>
        <taxon>Bacillati</taxon>
        <taxon>Actinomycetota</taxon>
        <taxon>Actinomycetes</taxon>
        <taxon>Kitasatosporales</taxon>
        <taxon>Streptomycetaceae</taxon>
        <taxon>Streptomyces</taxon>
    </lineage>
</organism>
<dbReference type="InterPro" id="IPR036388">
    <property type="entry name" value="WH-like_DNA-bd_sf"/>
</dbReference>
<evidence type="ECO:0000313" key="7">
    <source>
        <dbReference type="Proteomes" id="UP000730591"/>
    </source>
</evidence>
<dbReference type="InterPro" id="IPR000847">
    <property type="entry name" value="LysR_HTH_N"/>
</dbReference>
<proteinExistence type="inferred from homology"/>
<feature type="domain" description="HTH lysR-type" evidence="5">
    <location>
        <begin position="1"/>
        <end position="58"/>
    </location>
</feature>
<dbReference type="SUPFAM" id="SSF46785">
    <property type="entry name" value="Winged helix' DNA-binding domain"/>
    <property type="match status" value="1"/>
</dbReference>
<dbReference type="PANTHER" id="PTHR30346">
    <property type="entry name" value="TRANSCRIPTIONAL DUAL REGULATOR HCAR-RELATED"/>
    <property type="match status" value="1"/>
</dbReference>
<keyword evidence="3" id="KW-0238">DNA-binding</keyword>
<name>A0ABX1A5S5_9ACTN</name>
<dbReference type="InterPro" id="IPR036390">
    <property type="entry name" value="WH_DNA-bd_sf"/>
</dbReference>
<sequence length="294" mass="31074">MDLTVWRTFVTVCRLGSFSAAAAELHHTQSAVSRQIAGLERQLGVALIERHARGVRPTAAGEVFRRHALATLNEADRAVRAARDAGDGAVDRSLAIGATPSLAAGIVPEAVREVLRSSGPLRWSLLPGLSAQLHDRLVAGDLDVAVVTDAPPGLPEDGRFERRFLGLDEMVVVVPAGHPRARDGRLPVEALADETWVEDNDGSATLLRRQAARAGISPRIDLAAADLHGKLALVAAGHAIALIPGVLRGALRPDVVTVPLVDPPTRGIYAVTPRRDPHPSAPALIDRLADSFAP</sequence>
<evidence type="ECO:0000256" key="2">
    <source>
        <dbReference type="ARBA" id="ARBA00023015"/>
    </source>
</evidence>
<dbReference type="Gene3D" id="3.40.190.10">
    <property type="entry name" value="Periplasmic binding protein-like II"/>
    <property type="match status" value="2"/>
</dbReference>
<accession>A0ABX1A5S5</accession>
<reference evidence="6 7" key="1">
    <citation type="submission" date="2020-03" db="EMBL/GenBank/DDBJ databases">
        <title>WGS of actinomycetes isolated from Thailand.</title>
        <authorList>
            <person name="Thawai C."/>
        </authorList>
    </citation>
    <scope>NUCLEOTIDE SEQUENCE [LARGE SCALE GENOMIC DNA]</scope>
    <source>
        <strain evidence="6 7">SBST2-5</strain>
    </source>
</reference>
<dbReference type="PRINTS" id="PR00039">
    <property type="entry name" value="HTHLYSR"/>
</dbReference>
<protein>
    <submittedName>
        <fullName evidence="6">LysR family transcriptional regulator</fullName>
    </submittedName>
</protein>
<keyword evidence="4" id="KW-0804">Transcription</keyword>
<comment type="caution">
    <text evidence="6">The sequence shown here is derived from an EMBL/GenBank/DDBJ whole genome shotgun (WGS) entry which is preliminary data.</text>
</comment>
<dbReference type="SUPFAM" id="SSF53850">
    <property type="entry name" value="Periplasmic binding protein-like II"/>
    <property type="match status" value="1"/>
</dbReference>
<evidence type="ECO:0000313" key="6">
    <source>
        <dbReference type="EMBL" id="NJP51800.1"/>
    </source>
</evidence>
<dbReference type="InterPro" id="IPR005119">
    <property type="entry name" value="LysR_subst-bd"/>
</dbReference>
<evidence type="ECO:0000256" key="1">
    <source>
        <dbReference type="ARBA" id="ARBA00009437"/>
    </source>
</evidence>
<dbReference type="EMBL" id="JAATEM010000020">
    <property type="protein sequence ID" value="NJP51800.1"/>
    <property type="molecule type" value="Genomic_DNA"/>
</dbReference>
<keyword evidence="7" id="KW-1185">Reference proteome</keyword>
<gene>
    <name evidence="6" type="ORF">HCJ93_17440</name>
</gene>
<comment type="similarity">
    <text evidence="1">Belongs to the LysR transcriptional regulatory family.</text>
</comment>
<dbReference type="Pfam" id="PF03466">
    <property type="entry name" value="LysR_substrate"/>
    <property type="match status" value="1"/>
</dbReference>
<dbReference type="PANTHER" id="PTHR30346:SF29">
    <property type="entry name" value="LYSR SUBSTRATE-BINDING"/>
    <property type="match status" value="1"/>
</dbReference>
<dbReference type="Pfam" id="PF00126">
    <property type="entry name" value="HTH_1"/>
    <property type="match status" value="1"/>
</dbReference>